<name>A0A5B9W5E7_9BACT</name>
<proteinExistence type="predicted"/>
<keyword evidence="2" id="KW-1185">Reference proteome</keyword>
<dbReference type="InterPro" id="IPR037038">
    <property type="entry name" value="HepT-like_sf"/>
</dbReference>
<evidence type="ECO:0008006" key="3">
    <source>
        <dbReference type="Google" id="ProtNLM"/>
    </source>
</evidence>
<accession>A0A5B9W5E7</accession>
<gene>
    <name evidence="1" type="ORF">OJF2_39100</name>
</gene>
<organism evidence="1 2">
    <name type="scientific">Aquisphaera giovannonii</name>
    <dbReference type="NCBI Taxonomy" id="406548"/>
    <lineage>
        <taxon>Bacteria</taxon>
        <taxon>Pseudomonadati</taxon>
        <taxon>Planctomycetota</taxon>
        <taxon>Planctomycetia</taxon>
        <taxon>Isosphaerales</taxon>
        <taxon>Isosphaeraceae</taxon>
        <taxon>Aquisphaera</taxon>
    </lineage>
</organism>
<dbReference type="EMBL" id="CP042997">
    <property type="protein sequence ID" value="QEH35359.1"/>
    <property type="molecule type" value="Genomic_DNA"/>
</dbReference>
<evidence type="ECO:0000313" key="1">
    <source>
        <dbReference type="EMBL" id="QEH35359.1"/>
    </source>
</evidence>
<dbReference type="Proteomes" id="UP000324233">
    <property type="component" value="Chromosome"/>
</dbReference>
<reference evidence="1 2" key="1">
    <citation type="submission" date="2019-08" db="EMBL/GenBank/DDBJ databases">
        <title>Deep-cultivation of Planctomycetes and their phenomic and genomic characterization uncovers novel biology.</title>
        <authorList>
            <person name="Wiegand S."/>
            <person name="Jogler M."/>
            <person name="Boedeker C."/>
            <person name="Pinto D."/>
            <person name="Vollmers J."/>
            <person name="Rivas-Marin E."/>
            <person name="Kohn T."/>
            <person name="Peeters S.H."/>
            <person name="Heuer A."/>
            <person name="Rast P."/>
            <person name="Oberbeckmann S."/>
            <person name="Bunk B."/>
            <person name="Jeske O."/>
            <person name="Meyerdierks A."/>
            <person name="Storesund J.E."/>
            <person name="Kallscheuer N."/>
            <person name="Luecker S."/>
            <person name="Lage O.M."/>
            <person name="Pohl T."/>
            <person name="Merkel B.J."/>
            <person name="Hornburger P."/>
            <person name="Mueller R.-W."/>
            <person name="Bruemmer F."/>
            <person name="Labrenz M."/>
            <person name="Spormann A.M."/>
            <person name="Op den Camp H."/>
            <person name="Overmann J."/>
            <person name="Amann R."/>
            <person name="Jetten M.S.M."/>
            <person name="Mascher T."/>
            <person name="Medema M.H."/>
            <person name="Devos D.P."/>
            <person name="Kaster A.-K."/>
            <person name="Ovreas L."/>
            <person name="Rohde M."/>
            <person name="Galperin M.Y."/>
            <person name="Jogler C."/>
        </authorList>
    </citation>
    <scope>NUCLEOTIDE SEQUENCE [LARGE SCALE GENOMIC DNA]</scope>
    <source>
        <strain evidence="1 2">OJF2</strain>
    </source>
</reference>
<dbReference type="Gene3D" id="1.20.120.580">
    <property type="entry name" value="bsu32300-like"/>
    <property type="match status" value="1"/>
</dbReference>
<protein>
    <recommendedName>
        <fullName evidence="3">RiboL-PSP-HEPN domain-containing protein</fullName>
    </recommendedName>
</protein>
<dbReference type="AlphaFoldDB" id="A0A5B9W5E7"/>
<sequence>MSRIKAVEREYAAIRMGTDRLLGAVNEDPSLLDGRVSRRDIRTASANLEGTFLVRIFSELETALQHFIRASGLRRPGTTESLVNRVRARGHIPQAEADAVHRVREYRNVLVHDRANPAPVVTIRQATRALCTFLSLVQWLW</sequence>
<evidence type="ECO:0000313" key="2">
    <source>
        <dbReference type="Proteomes" id="UP000324233"/>
    </source>
</evidence>
<dbReference type="RefSeq" id="WP_210420082.1">
    <property type="nucleotide sequence ID" value="NZ_CP042997.1"/>
</dbReference>
<dbReference type="KEGG" id="agv:OJF2_39100"/>